<organism evidence="7 8">
    <name type="scientific">Porphyromonas endodontalis (strain ATCC 35406 / DSM 24491 / JCM 8526 / CCUG 16442 / BCRC 14492 / NCTC 13058 / HG 370)</name>
    <name type="common">Bacteroides endodontalis</name>
    <dbReference type="NCBI Taxonomy" id="553175"/>
    <lineage>
        <taxon>Bacteria</taxon>
        <taxon>Pseudomonadati</taxon>
        <taxon>Bacteroidota</taxon>
        <taxon>Bacteroidia</taxon>
        <taxon>Bacteroidales</taxon>
        <taxon>Porphyromonadaceae</taxon>
        <taxon>Porphyromonas</taxon>
    </lineage>
</organism>
<evidence type="ECO:0000256" key="4">
    <source>
        <dbReference type="ARBA" id="ARBA00022993"/>
    </source>
</evidence>
<dbReference type="SUPFAM" id="SSF52540">
    <property type="entry name" value="P-loop containing nucleoside triphosphate hydrolases"/>
    <property type="match status" value="1"/>
</dbReference>
<keyword evidence="5 7" id="KW-0808">Transferase</keyword>
<dbReference type="GO" id="GO:0005737">
    <property type="term" value="C:cytoplasm"/>
    <property type="evidence" value="ECO:0007669"/>
    <property type="project" value="UniProtKB-SubCell"/>
</dbReference>
<dbReference type="eggNOG" id="COG0237">
    <property type="taxonomic scope" value="Bacteria"/>
</dbReference>
<keyword evidence="3 5" id="KW-0067">ATP-binding</keyword>
<keyword evidence="8" id="KW-1185">Reference proteome</keyword>
<dbReference type="HAMAP" id="MF_00376">
    <property type="entry name" value="Dephospho_CoA_kinase"/>
    <property type="match status" value="1"/>
</dbReference>
<comment type="similarity">
    <text evidence="1 5">Belongs to the CoaE family.</text>
</comment>
<keyword evidence="5" id="KW-0963">Cytoplasm</keyword>
<dbReference type="AlphaFoldDB" id="C3JD24"/>
<evidence type="ECO:0000256" key="6">
    <source>
        <dbReference type="NCBIfam" id="TIGR00152"/>
    </source>
</evidence>
<dbReference type="RefSeq" id="WP_004335210.1">
    <property type="nucleotide sequence ID" value="NZ_ACNN01000036.1"/>
</dbReference>
<dbReference type="PANTHER" id="PTHR10695:SF46">
    <property type="entry name" value="BIFUNCTIONAL COENZYME A SYNTHASE-RELATED"/>
    <property type="match status" value="1"/>
</dbReference>
<dbReference type="PANTHER" id="PTHR10695">
    <property type="entry name" value="DEPHOSPHO-COA KINASE-RELATED"/>
    <property type="match status" value="1"/>
</dbReference>
<comment type="catalytic activity">
    <reaction evidence="5">
        <text>3'-dephospho-CoA + ATP = ADP + CoA + H(+)</text>
        <dbReference type="Rhea" id="RHEA:18245"/>
        <dbReference type="ChEBI" id="CHEBI:15378"/>
        <dbReference type="ChEBI" id="CHEBI:30616"/>
        <dbReference type="ChEBI" id="CHEBI:57287"/>
        <dbReference type="ChEBI" id="CHEBI:57328"/>
        <dbReference type="ChEBI" id="CHEBI:456216"/>
        <dbReference type="EC" id="2.7.1.24"/>
    </reaction>
</comment>
<dbReference type="STRING" id="553175.POREN0001_0711"/>
<accession>C3JD24</accession>
<dbReference type="GO" id="GO:0004140">
    <property type="term" value="F:dephospho-CoA kinase activity"/>
    <property type="evidence" value="ECO:0007669"/>
    <property type="project" value="UniProtKB-UniRule"/>
</dbReference>
<evidence type="ECO:0000313" key="7">
    <source>
        <dbReference type="EMBL" id="EEN81897.1"/>
    </source>
</evidence>
<dbReference type="InterPro" id="IPR001977">
    <property type="entry name" value="Depp_CoAkinase"/>
</dbReference>
<dbReference type="Pfam" id="PF01121">
    <property type="entry name" value="CoaE"/>
    <property type="match status" value="1"/>
</dbReference>
<keyword evidence="4 5" id="KW-0173">Coenzyme A biosynthesis</keyword>
<evidence type="ECO:0000313" key="8">
    <source>
        <dbReference type="Proteomes" id="UP000004295"/>
    </source>
</evidence>
<dbReference type="NCBIfam" id="TIGR00152">
    <property type="entry name" value="dephospho-CoA kinase"/>
    <property type="match status" value="1"/>
</dbReference>
<evidence type="ECO:0000256" key="1">
    <source>
        <dbReference type="ARBA" id="ARBA00009018"/>
    </source>
</evidence>
<dbReference type="EC" id="2.7.1.24" evidence="5 6"/>
<keyword evidence="2 5" id="KW-0547">Nucleotide-binding</keyword>
<keyword evidence="5 7" id="KW-0418">Kinase</keyword>
<dbReference type="InterPro" id="IPR027417">
    <property type="entry name" value="P-loop_NTPase"/>
</dbReference>
<evidence type="ECO:0000256" key="2">
    <source>
        <dbReference type="ARBA" id="ARBA00022741"/>
    </source>
</evidence>
<dbReference type="GO" id="GO:0015937">
    <property type="term" value="P:coenzyme A biosynthetic process"/>
    <property type="evidence" value="ECO:0007669"/>
    <property type="project" value="UniProtKB-UniRule"/>
</dbReference>
<dbReference type="EMBL" id="ACNN01000036">
    <property type="protein sequence ID" value="EEN81897.1"/>
    <property type="molecule type" value="Genomic_DNA"/>
</dbReference>
<gene>
    <name evidence="5 7" type="primary">coaE</name>
    <name evidence="7" type="ORF">POREN0001_0711</name>
</gene>
<protein>
    <recommendedName>
        <fullName evidence="5 6">Dephospho-CoA kinase</fullName>
        <ecNumber evidence="5 6">2.7.1.24</ecNumber>
    </recommendedName>
    <alternativeName>
        <fullName evidence="5">Dephosphocoenzyme A kinase</fullName>
    </alternativeName>
</protein>
<proteinExistence type="inferred from homology"/>
<comment type="caution">
    <text evidence="7">The sequence shown here is derived from an EMBL/GenBank/DDBJ whole genome shotgun (WGS) entry which is preliminary data.</text>
</comment>
<dbReference type="CDD" id="cd02022">
    <property type="entry name" value="DPCK"/>
    <property type="match status" value="1"/>
</dbReference>
<evidence type="ECO:0000256" key="5">
    <source>
        <dbReference type="HAMAP-Rule" id="MF_00376"/>
    </source>
</evidence>
<dbReference type="UniPathway" id="UPA00241">
    <property type="reaction ID" value="UER00356"/>
</dbReference>
<dbReference type="Proteomes" id="UP000004295">
    <property type="component" value="Unassembled WGS sequence"/>
</dbReference>
<dbReference type="GeneID" id="93365432"/>
<reference evidence="7 8" key="1">
    <citation type="submission" date="2009-04" db="EMBL/GenBank/DDBJ databases">
        <authorList>
            <person name="Sebastian Y."/>
            <person name="Madupu R."/>
            <person name="Durkin A.S."/>
            <person name="Torralba M."/>
            <person name="Methe B."/>
            <person name="Sutton G.G."/>
            <person name="Strausberg R.L."/>
            <person name="Nelson K.E."/>
        </authorList>
    </citation>
    <scope>NUCLEOTIDE SEQUENCE [LARGE SCALE GENOMIC DNA]</scope>
    <source>
        <strain evidence="8">ATCC 35406 / BCRC 14492 / JCM 8526 / NCTC 13058 / HG 370</strain>
    </source>
</reference>
<evidence type="ECO:0000256" key="3">
    <source>
        <dbReference type="ARBA" id="ARBA00022840"/>
    </source>
</evidence>
<name>C3JD24_POREA</name>
<comment type="pathway">
    <text evidence="5">Cofactor biosynthesis; coenzyme A biosynthesis; CoA from (R)-pantothenate: step 5/5.</text>
</comment>
<comment type="function">
    <text evidence="5">Catalyzes the phosphorylation of the 3'-hydroxyl group of dephosphocoenzyme A to form coenzyme A.</text>
</comment>
<sequence length="197" mass="22102">MSCADIRVLGISGGIGSGKSVVSRLLRLLGIPVFDCDREAKALYDSDAQLKKQLIEHFGEGLYPEGRFASHALAQIIFEDPLARREVEQMVHPAVLRRFDQWKQQQGCSLVALESAILFSSGFNRFCTDVLWVDAPEDERLQRIVQRDGATREEAMRRIEAQRNNTPPEGSRVFRIDNSADQALLPAVRALVQELLP</sequence>
<dbReference type="GO" id="GO:0005524">
    <property type="term" value="F:ATP binding"/>
    <property type="evidence" value="ECO:0007669"/>
    <property type="project" value="UniProtKB-UniRule"/>
</dbReference>
<comment type="subcellular location">
    <subcellularLocation>
        <location evidence="5">Cytoplasm</location>
    </subcellularLocation>
</comment>
<feature type="binding site" evidence="5">
    <location>
        <begin position="16"/>
        <end position="21"/>
    </location>
    <ligand>
        <name>ATP</name>
        <dbReference type="ChEBI" id="CHEBI:30616"/>
    </ligand>
</feature>
<dbReference type="PROSITE" id="PS51219">
    <property type="entry name" value="DPCK"/>
    <property type="match status" value="1"/>
</dbReference>
<dbReference type="Gene3D" id="3.40.50.300">
    <property type="entry name" value="P-loop containing nucleotide triphosphate hydrolases"/>
    <property type="match status" value="1"/>
</dbReference>